<comment type="caution">
    <text evidence="6">The sequence shown here is derived from an EMBL/GenBank/DDBJ whole genome shotgun (WGS) entry which is preliminary data.</text>
</comment>
<dbReference type="FunFam" id="2.40.10.10:FF:000068">
    <property type="entry name" value="transmembrane protease serine 2"/>
    <property type="match status" value="1"/>
</dbReference>
<dbReference type="Proteomes" id="UP000198287">
    <property type="component" value="Unassembled WGS sequence"/>
</dbReference>
<comment type="caution">
    <text evidence="3">Lacks conserved residue(s) required for the propagation of feature annotation.</text>
</comment>
<dbReference type="CDD" id="cd00112">
    <property type="entry name" value="LDLa"/>
    <property type="match status" value="1"/>
</dbReference>
<dbReference type="PROSITE" id="PS00134">
    <property type="entry name" value="TRYPSIN_HIS"/>
    <property type="match status" value="1"/>
</dbReference>
<dbReference type="Gene3D" id="2.40.10.10">
    <property type="entry name" value="Trypsin-like serine proteases"/>
    <property type="match status" value="1"/>
</dbReference>
<protein>
    <submittedName>
        <fullName evidence="6">Trypsin-1</fullName>
    </submittedName>
</protein>
<proteinExistence type="inferred from homology"/>
<name>A0A226D2D4_FOLCA</name>
<evidence type="ECO:0000256" key="3">
    <source>
        <dbReference type="PROSITE-ProRule" id="PRU00124"/>
    </source>
</evidence>
<keyword evidence="4" id="KW-0732">Signal</keyword>
<organism evidence="6 7">
    <name type="scientific">Folsomia candida</name>
    <name type="common">Springtail</name>
    <dbReference type="NCBI Taxonomy" id="158441"/>
    <lineage>
        <taxon>Eukaryota</taxon>
        <taxon>Metazoa</taxon>
        <taxon>Ecdysozoa</taxon>
        <taxon>Arthropoda</taxon>
        <taxon>Hexapoda</taxon>
        <taxon>Collembola</taxon>
        <taxon>Entomobryomorpha</taxon>
        <taxon>Isotomoidea</taxon>
        <taxon>Isotomidae</taxon>
        <taxon>Proisotominae</taxon>
        <taxon>Folsomia</taxon>
    </lineage>
</organism>
<feature type="chain" id="PRO_5012985558" evidence="4">
    <location>
        <begin position="28"/>
        <end position="353"/>
    </location>
</feature>
<dbReference type="InterPro" id="IPR018114">
    <property type="entry name" value="TRYPSIN_HIS"/>
</dbReference>
<dbReference type="OrthoDB" id="6625995at2759"/>
<dbReference type="Pfam" id="PF00089">
    <property type="entry name" value="Trypsin"/>
    <property type="match status" value="1"/>
</dbReference>
<dbReference type="STRING" id="158441.A0A226D2D4"/>
<dbReference type="InterPro" id="IPR043504">
    <property type="entry name" value="Peptidase_S1_PA_chymotrypsin"/>
</dbReference>
<dbReference type="InterPro" id="IPR002172">
    <property type="entry name" value="LDrepeatLR_classA_rpt"/>
</dbReference>
<feature type="disulfide bond" evidence="3">
    <location>
        <begin position="322"/>
        <end position="340"/>
    </location>
</feature>
<evidence type="ECO:0000256" key="2">
    <source>
        <dbReference type="ARBA" id="ARBA00024195"/>
    </source>
</evidence>
<dbReference type="InterPro" id="IPR001314">
    <property type="entry name" value="Peptidase_S1A"/>
</dbReference>
<dbReference type="EMBL" id="LNIX01000037">
    <property type="protein sequence ID" value="OXA39745.1"/>
    <property type="molecule type" value="Genomic_DNA"/>
</dbReference>
<evidence type="ECO:0000259" key="5">
    <source>
        <dbReference type="PROSITE" id="PS50240"/>
    </source>
</evidence>
<dbReference type="SMART" id="SM00192">
    <property type="entry name" value="LDLa"/>
    <property type="match status" value="1"/>
</dbReference>
<keyword evidence="7" id="KW-1185">Reference proteome</keyword>
<reference evidence="6 7" key="1">
    <citation type="submission" date="2015-12" db="EMBL/GenBank/DDBJ databases">
        <title>The genome of Folsomia candida.</title>
        <authorList>
            <person name="Faddeeva A."/>
            <person name="Derks M.F."/>
            <person name="Anvar Y."/>
            <person name="Smit S."/>
            <person name="Van Straalen N."/>
            <person name="Roelofs D."/>
        </authorList>
    </citation>
    <scope>NUCLEOTIDE SEQUENCE [LARGE SCALE GENOMIC DNA]</scope>
    <source>
        <strain evidence="6 7">VU population</strain>
        <tissue evidence="6">Whole body</tissue>
    </source>
</reference>
<comment type="similarity">
    <text evidence="2">Belongs to the peptidase S1 family. CLIP subfamily.</text>
</comment>
<feature type="disulfide bond" evidence="3">
    <location>
        <begin position="334"/>
        <end position="349"/>
    </location>
</feature>
<dbReference type="CDD" id="cd00190">
    <property type="entry name" value="Tryp_SPc"/>
    <property type="match status" value="1"/>
</dbReference>
<feature type="domain" description="Peptidase S1" evidence="5">
    <location>
        <begin position="33"/>
        <end position="311"/>
    </location>
</feature>
<accession>A0A226D2D4</accession>
<evidence type="ECO:0000256" key="1">
    <source>
        <dbReference type="ARBA" id="ARBA00023157"/>
    </source>
</evidence>
<dbReference type="PROSITE" id="PS50240">
    <property type="entry name" value="TRYPSIN_DOM"/>
    <property type="match status" value="1"/>
</dbReference>
<dbReference type="SMART" id="SM00020">
    <property type="entry name" value="Tryp_SPc"/>
    <property type="match status" value="1"/>
</dbReference>
<dbReference type="SUPFAM" id="SSF57424">
    <property type="entry name" value="LDL receptor-like module"/>
    <property type="match status" value="1"/>
</dbReference>
<dbReference type="SUPFAM" id="SSF50494">
    <property type="entry name" value="Trypsin-like serine proteases"/>
    <property type="match status" value="1"/>
</dbReference>
<dbReference type="InterPro" id="IPR009003">
    <property type="entry name" value="Peptidase_S1_PA"/>
</dbReference>
<evidence type="ECO:0000256" key="4">
    <source>
        <dbReference type="SAM" id="SignalP"/>
    </source>
</evidence>
<dbReference type="InterPro" id="IPR001254">
    <property type="entry name" value="Trypsin_dom"/>
</dbReference>
<dbReference type="InterPro" id="IPR051487">
    <property type="entry name" value="Ser/Thr_Proteases_Immune/Dev"/>
</dbReference>
<dbReference type="Gene3D" id="4.10.400.10">
    <property type="entry name" value="Low-density Lipoprotein Receptor"/>
    <property type="match status" value="1"/>
</dbReference>
<dbReference type="PROSITE" id="PS50068">
    <property type="entry name" value="LDLRA_2"/>
    <property type="match status" value="1"/>
</dbReference>
<evidence type="ECO:0000313" key="7">
    <source>
        <dbReference type="Proteomes" id="UP000198287"/>
    </source>
</evidence>
<dbReference type="PANTHER" id="PTHR24256">
    <property type="entry name" value="TRYPTASE-RELATED"/>
    <property type="match status" value="1"/>
</dbReference>
<keyword evidence="1 3" id="KW-1015">Disulfide bond</keyword>
<dbReference type="InterPro" id="IPR036055">
    <property type="entry name" value="LDL_receptor-like_sf"/>
</dbReference>
<evidence type="ECO:0000313" key="6">
    <source>
        <dbReference type="EMBL" id="OXA39745.1"/>
    </source>
</evidence>
<feature type="signal peptide" evidence="4">
    <location>
        <begin position="1"/>
        <end position="27"/>
    </location>
</feature>
<dbReference type="AlphaFoldDB" id="A0A226D2D4"/>
<dbReference type="GO" id="GO:0004252">
    <property type="term" value="F:serine-type endopeptidase activity"/>
    <property type="evidence" value="ECO:0007669"/>
    <property type="project" value="InterPro"/>
</dbReference>
<dbReference type="GO" id="GO:0006508">
    <property type="term" value="P:proteolysis"/>
    <property type="evidence" value="ECO:0007669"/>
    <property type="project" value="InterPro"/>
</dbReference>
<gene>
    <name evidence="6" type="ORF">Fcan01_25511</name>
</gene>
<dbReference type="Pfam" id="PF00057">
    <property type="entry name" value="Ldl_recept_a"/>
    <property type="match status" value="1"/>
</dbReference>
<sequence>METKKMVNFKFSHFIIFLLFATSWTQGKRVPRVAGGFNQYAPHQVSLVDTVEGTHFCGGSILNSHTIITAAHCLYRRNRGNEPPSLNTPRIPHEIRVVAGEYSLQLRDGTEQIRQVKVLQPYGGYDPDRFYQNDIALLQLTAPLKINRFVHPIRIPSRNRQFKGNVTVYGWGAYISKVYLHTNSYSAVTPDTLQSGVMSIIPSSECRRGLNNWSGFDEQVMFCARSSKTSICEVGDSGSGAVCAYCGPLMEPSSNIGVAHACVDVLCGIISTGFNHSDCLVDEDGKLLNPPPPNVFTKVSLFPTWINSMLRTRLKVDGTFLCDDLEYVAQGKQCDGKDDCSDASDEHNCPLMK</sequence>
<dbReference type="PRINTS" id="PR00722">
    <property type="entry name" value="CHYMOTRYPSIN"/>
</dbReference>